<dbReference type="Proteomes" id="UP000600588">
    <property type="component" value="Unassembled WGS sequence"/>
</dbReference>
<organism evidence="2 3">
    <name type="scientific">Aestuariibaculum sediminum</name>
    <dbReference type="NCBI Taxonomy" id="2770637"/>
    <lineage>
        <taxon>Bacteria</taxon>
        <taxon>Pseudomonadati</taxon>
        <taxon>Bacteroidota</taxon>
        <taxon>Flavobacteriia</taxon>
        <taxon>Flavobacteriales</taxon>
        <taxon>Flavobacteriaceae</taxon>
    </lineage>
</organism>
<dbReference type="AlphaFoldDB" id="A0A8J6Q6G1"/>
<keyword evidence="3" id="KW-1185">Reference proteome</keyword>
<comment type="caution">
    <text evidence="2">The sequence shown here is derived from an EMBL/GenBank/DDBJ whole genome shotgun (WGS) entry which is preliminary data.</text>
</comment>
<name>A0A8J6Q6G1_9FLAO</name>
<feature type="domain" description="Helix-turn-helix" evidence="1">
    <location>
        <begin position="70"/>
        <end position="115"/>
    </location>
</feature>
<reference evidence="2 3" key="1">
    <citation type="submission" date="2020-09" db="EMBL/GenBank/DDBJ databases">
        <title>TT11 complete genome.</title>
        <authorList>
            <person name="Wu Z."/>
        </authorList>
    </citation>
    <scope>NUCLEOTIDE SEQUENCE [LARGE SCALE GENOMIC DNA]</scope>
    <source>
        <strain evidence="2 3">TT11</strain>
    </source>
</reference>
<dbReference type="InterPro" id="IPR010093">
    <property type="entry name" value="SinI_DNA-bd"/>
</dbReference>
<dbReference type="InterPro" id="IPR041657">
    <property type="entry name" value="HTH_17"/>
</dbReference>
<dbReference type="GO" id="GO:0003677">
    <property type="term" value="F:DNA binding"/>
    <property type="evidence" value="ECO:0007669"/>
    <property type="project" value="InterPro"/>
</dbReference>
<sequence>MLVNKKCTYCGKKFQARTTKTKYCSHACNQKHYKHKVKKERIKELKTNGVLKEEVVPFKDQLEVIKIKDYLSVEDCATLLNVSRSTIKRLINQGELASFNVFSRVLISRQDLNLFCESELKKPVNKEKIVKVKSNREKFFNVKNYYYMGEITEYYNVSLKSIERHIKANEINKVKKGRFSYVLKSDIKKLFGAPNKI</sequence>
<dbReference type="Pfam" id="PF12728">
    <property type="entry name" value="HTH_17"/>
    <property type="match status" value="1"/>
</dbReference>
<protein>
    <submittedName>
        <fullName evidence="2">Helix-turn-helix domain-containing protein</fullName>
    </submittedName>
</protein>
<accession>A0A8J6Q6G1</accession>
<gene>
    <name evidence="2" type="ORF">ICJ83_06685</name>
</gene>
<dbReference type="EMBL" id="JACVXB010000002">
    <property type="protein sequence ID" value="MBD0831813.1"/>
    <property type="molecule type" value="Genomic_DNA"/>
</dbReference>
<evidence type="ECO:0000259" key="1">
    <source>
        <dbReference type="Pfam" id="PF12728"/>
    </source>
</evidence>
<dbReference type="RefSeq" id="WP_188229602.1">
    <property type="nucleotide sequence ID" value="NZ_JACVXB010000002.1"/>
</dbReference>
<proteinExistence type="predicted"/>
<dbReference type="NCBIfam" id="TIGR01764">
    <property type="entry name" value="excise"/>
    <property type="match status" value="1"/>
</dbReference>
<evidence type="ECO:0000313" key="3">
    <source>
        <dbReference type="Proteomes" id="UP000600588"/>
    </source>
</evidence>
<evidence type="ECO:0000313" key="2">
    <source>
        <dbReference type="EMBL" id="MBD0831813.1"/>
    </source>
</evidence>